<keyword evidence="1" id="KW-0175">Coiled coil</keyword>
<feature type="coiled-coil region" evidence="1">
    <location>
        <begin position="152"/>
        <end position="179"/>
    </location>
</feature>
<feature type="compositionally biased region" description="Basic and acidic residues" evidence="2">
    <location>
        <begin position="599"/>
        <end position="609"/>
    </location>
</feature>
<feature type="region of interest" description="Disordered" evidence="2">
    <location>
        <begin position="102"/>
        <end position="136"/>
    </location>
</feature>
<accession>A0A9P4GYU5</accession>
<evidence type="ECO:0000256" key="2">
    <source>
        <dbReference type="SAM" id="MobiDB-lite"/>
    </source>
</evidence>
<organism evidence="3 4">
    <name type="scientific">Setomelanomma holmii</name>
    <dbReference type="NCBI Taxonomy" id="210430"/>
    <lineage>
        <taxon>Eukaryota</taxon>
        <taxon>Fungi</taxon>
        <taxon>Dikarya</taxon>
        <taxon>Ascomycota</taxon>
        <taxon>Pezizomycotina</taxon>
        <taxon>Dothideomycetes</taxon>
        <taxon>Pleosporomycetidae</taxon>
        <taxon>Pleosporales</taxon>
        <taxon>Pleosporineae</taxon>
        <taxon>Phaeosphaeriaceae</taxon>
        <taxon>Setomelanomma</taxon>
    </lineage>
</organism>
<feature type="region of interest" description="Disordered" evidence="2">
    <location>
        <begin position="690"/>
        <end position="776"/>
    </location>
</feature>
<sequence length="776" mass="86590">MFATLPGAIFVSSQLYPTSWVAAHRHLLVNGLHILGFLSLAERTFSAGDLACAALVMGSFDVFQRALDRDTSNTNESDSRPQASSRTETILTRTLSILAKSDLDAPPDSVNDGQRVANAESGASGSRPNTADSKEKDIVRLQRVVTDLKTANKAKEVLLRSTREELKNARDTLNTTFAEYCSLRDEMKTIKQSMAREHQAVIYRKDIELFALRKGNEQKEKYILEHDAKLEEVFKQQKATVELKDAQLKMLKERLAFLDRQASPKVGHDGNEVDGDQALEVRLLKIKKGRAADATIAETSNVDEEKDATIASLREQLVLAKKAAAEVVNQQGELQRAWDIAKKMQAALREEREQHTQMKEQLQEMAVKLEEGQEQVRADTSGRLPTIEEDKHELEAMFDTAQADNLRLYSDIAALEKRLHEANARMFSAEQEAAALRQQIEMEKAINSDLEAARPSVVHRVHFQRMEGQLKESRDALASKNEEIETLKRSIAGKDDYVKDLKAEVDAAVSFHTQDQDEIERLKQSIAELQATKEQLMRDHERLASQRARQRVTIADRASARSSGATLMQESSPSLTRPSDETAPIEALPPVRAAATPHMRNDSIQETPKRHVRSGSTPSRLNLISNDAPPSELRGLKRRSLGVKDMIRRFVKKDAEQDPVTPSTPQDNKLNTVKGKAALSTKDKNALLRPSTAAPTAKSSIQRSMQSPRSIDVFEAVRPPDERPQTPRYYARGTAKDQGRPNTAAGDLKAAVDEIGRPASRRSWGATNKLKRRSLY</sequence>
<evidence type="ECO:0000313" key="3">
    <source>
        <dbReference type="EMBL" id="KAF2024020.1"/>
    </source>
</evidence>
<dbReference type="EMBL" id="ML978313">
    <property type="protein sequence ID" value="KAF2024020.1"/>
    <property type="molecule type" value="Genomic_DNA"/>
</dbReference>
<feature type="coiled-coil region" evidence="1">
    <location>
        <begin position="310"/>
        <end position="379"/>
    </location>
</feature>
<proteinExistence type="predicted"/>
<dbReference type="Proteomes" id="UP000799777">
    <property type="component" value="Unassembled WGS sequence"/>
</dbReference>
<protein>
    <submittedName>
        <fullName evidence="3">Uncharacterized protein</fullName>
    </submittedName>
</protein>
<evidence type="ECO:0000313" key="4">
    <source>
        <dbReference type="Proteomes" id="UP000799777"/>
    </source>
</evidence>
<feature type="compositionally biased region" description="Polar residues" evidence="2">
    <location>
        <begin position="560"/>
        <end position="577"/>
    </location>
</feature>
<keyword evidence="4" id="KW-1185">Reference proteome</keyword>
<comment type="caution">
    <text evidence="3">The sequence shown here is derived from an EMBL/GenBank/DDBJ whole genome shotgun (WGS) entry which is preliminary data.</text>
</comment>
<gene>
    <name evidence="3" type="ORF">EK21DRAFT_79667</name>
</gene>
<feature type="compositionally biased region" description="Polar residues" evidence="2">
    <location>
        <begin position="693"/>
        <end position="709"/>
    </location>
</feature>
<feature type="compositionally biased region" description="Polar residues" evidence="2">
    <location>
        <begin position="614"/>
        <end position="625"/>
    </location>
</feature>
<feature type="region of interest" description="Disordered" evidence="2">
    <location>
        <begin position="544"/>
        <end position="633"/>
    </location>
</feature>
<feature type="compositionally biased region" description="Polar residues" evidence="2">
    <location>
        <begin position="121"/>
        <end position="131"/>
    </location>
</feature>
<reference evidence="3" key="1">
    <citation type="journal article" date="2020" name="Stud. Mycol.">
        <title>101 Dothideomycetes genomes: a test case for predicting lifestyles and emergence of pathogens.</title>
        <authorList>
            <person name="Haridas S."/>
            <person name="Albert R."/>
            <person name="Binder M."/>
            <person name="Bloem J."/>
            <person name="Labutti K."/>
            <person name="Salamov A."/>
            <person name="Andreopoulos B."/>
            <person name="Baker S."/>
            <person name="Barry K."/>
            <person name="Bills G."/>
            <person name="Bluhm B."/>
            <person name="Cannon C."/>
            <person name="Castanera R."/>
            <person name="Culley D."/>
            <person name="Daum C."/>
            <person name="Ezra D."/>
            <person name="Gonzalez J."/>
            <person name="Henrissat B."/>
            <person name="Kuo A."/>
            <person name="Liang C."/>
            <person name="Lipzen A."/>
            <person name="Lutzoni F."/>
            <person name="Magnuson J."/>
            <person name="Mondo S."/>
            <person name="Nolan M."/>
            <person name="Ohm R."/>
            <person name="Pangilinan J."/>
            <person name="Park H.-J."/>
            <person name="Ramirez L."/>
            <person name="Alfaro M."/>
            <person name="Sun H."/>
            <person name="Tritt A."/>
            <person name="Yoshinaga Y."/>
            <person name="Zwiers L.-H."/>
            <person name="Turgeon B."/>
            <person name="Goodwin S."/>
            <person name="Spatafora J."/>
            <person name="Crous P."/>
            <person name="Grigoriev I."/>
        </authorList>
    </citation>
    <scope>NUCLEOTIDE SEQUENCE</scope>
    <source>
        <strain evidence="3">CBS 110217</strain>
    </source>
</reference>
<evidence type="ECO:0000256" key="1">
    <source>
        <dbReference type="SAM" id="Coils"/>
    </source>
</evidence>
<name>A0A9P4GYU5_9PLEO</name>
<dbReference type="OrthoDB" id="3789140at2759"/>
<dbReference type="AlphaFoldDB" id="A0A9P4GYU5"/>